<keyword evidence="1" id="KW-1133">Transmembrane helix</keyword>
<dbReference type="Gene3D" id="2.60.40.3100">
    <property type="entry name" value="Arylsulphate sulphotransferase monomer, N-terminal domain"/>
    <property type="match status" value="1"/>
</dbReference>
<reference evidence="4" key="1">
    <citation type="journal article" date="2019" name="Int. J. Syst. Evol. Microbiol.">
        <title>The Global Catalogue of Microorganisms (GCM) 10K type strain sequencing project: providing services to taxonomists for standard genome sequencing and annotation.</title>
        <authorList>
            <consortium name="The Broad Institute Genomics Platform"/>
            <consortium name="The Broad Institute Genome Sequencing Center for Infectious Disease"/>
            <person name="Wu L."/>
            <person name="Ma J."/>
        </authorList>
    </citation>
    <scope>NUCLEOTIDE SEQUENCE [LARGE SCALE GENOMIC DNA]</scope>
    <source>
        <strain evidence="4">JCM 12149</strain>
    </source>
</reference>
<keyword evidence="1" id="KW-0472">Membrane</keyword>
<dbReference type="Pfam" id="PF05935">
    <property type="entry name" value="Arylsulfotrans"/>
    <property type="match status" value="1"/>
</dbReference>
<accession>A0ABP3J0R7</accession>
<evidence type="ECO:0000256" key="1">
    <source>
        <dbReference type="SAM" id="Phobius"/>
    </source>
</evidence>
<dbReference type="InterPro" id="IPR010262">
    <property type="entry name" value="Arylsulfotransferase_bact"/>
</dbReference>
<dbReference type="PANTHER" id="PTHR35340">
    <property type="entry name" value="PQQ ENZYME REPEAT PROTEIN-RELATED"/>
    <property type="match status" value="1"/>
</dbReference>
<organism evidence="3 4">
    <name type="scientific">Lentibacillus halophilus</name>
    <dbReference type="NCBI Taxonomy" id="295065"/>
    <lineage>
        <taxon>Bacteria</taxon>
        <taxon>Bacillati</taxon>
        <taxon>Bacillota</taxon>
        <taxon>Bacilli</taxon>
        <taxon>Bacillales</taxon>
        <taxon>Bacillaceae</taxon>
        <taxon>Lentibacillus</taxon>
    </lineage>
</organism>
<dbReference type="PANTHER" id="PTHR35340:SF10">
    <property type="entry name" value="CYTOPLASMIC PROTEIN"/>
    <property type="match status" value="1"/>
</dbReference>
<dbReference type="Pfam" id="PF17425">
    <property type="entry name" value="Arylsulfotran_N"/>
    <property type="match status" value="1"/>
</dbReference>
<dbReference type="RefSeq" id="WP_343751763.1">
    <property type="nucleotide sequence ID" value="NZ_BAAADM010000030.1"/>
</dbReference>
<evidence type="ECO:0000313" key="3">
    <source>
        <dbReference type="EMBL" id="GAA0436647.1"/>
    </source>
</evidence>
<sequence>MKKSVAIFIVLAIVLVIFFVAIEFMGTNETETTEGFDHNGRVEQVSSISQDRLNRQAEVDKRLKNEYTDGSYSFQDPFIELDPYDATPLAALAKFSTPEPATIKVTVEGKDGGGDIQHTYAAYNKEHSVPILGLYPDYDNTVTIAATTNDGETMTTKLTIQTDALPDDFLTIDQVDAEPKRMESGLTFIVPSGMYAYALDHNGDVRWYSSIWNRHVFKRLENGHLLFLTQEDGQDQYNELLEMDMLGKVTADYHVDLEGFENNNPVHHDVIELPNGNFLATVHDTDTAFVQDKMIEIDRDTGETVREFSFEDVFPASFYDDYDGTQADDGDWFHQNAIQYMEEDDAILVSSRHQSLTMKMSYPSGDIHWILASHDHWPESFEKYLLEPQGDDFKFPGGPHSVVTLPDFDNNAETTDYLLFDNNIALARGNEDLSKMFSRGVQYRVNADDRTVEEVWSYGEERGYSMYSNIVGDANYDPGTGNRLITSGYTPDPDDSDKRISRIVEVTDDQPADVVYEVAISGFETGSYRQAYRALRMPIYPRKEWH</sequence>
<name>A0ABP3J0R7_9BACI</name>
<dbReference type="EMBL" id="BAAADM010000030">
    <property type="protein sequence ID" value="GAA0436647.1"/>
    <property type="molecule type" value="Genomic_DNA"/>
</dbReference>
<feature type="transmembrane region" description="Helical" evidence="1">
    <location>
        <begin position="7"/>
        <end position="26"/>
    </location>
</feature>
<protein>
    <submittedName>
        <fullName evidence="3">Aryl-sulfate sulfotransferase</fullName>
    </submittedName>
</protein>
<dbReference type="InterPro" id="IPR035391">
    <property type="entry name" value="Arylsulfotran_N"/>
</dbReference>
<comment type="caution">
    <text evidence="3">The sequence shown here is derived from an EMBL/GenBank/DDBJ whole genome shotgun (WGS) entry which is preliminary data.</text>
</comment>
<feature type="domain" description="Arylsulfotransferase N-terminal" evidence="2">
    <location>
        <begin position="79"/>
        <end position="162"/>
    </location>
</feature>
<keyword evidence="1" id="KW-0812">Transmembrane</keyword>
<gene>
    <name evidence="3" type="ORF">GCM10008983_11710</name>
</gene>
<dbReference type="InterPro" id="IPR038477">
    <property type="entry name" value="ASST_N_sf"/>
</dbReference>
<proteinExistence type="predicted"/>
<dbReference type="InterPro" id="IPR053143">
    <property type="entry name" value="Arylsulfate_ST"/>
</dbReference>
<keyword evidence="4" id="KW-1185">Reference proteome</keyword>
<dbReference type="Proteomes" id="UP001501459">
    <property type="component" value="Unassembled WGS sequence"/>
</dbReference>
<evidence type="ECO:0000313" key="4">
    <source>
        <dbReference type="Proteomes" id="UP001501459"/>
    </source>
</evidence>
<evidence type="ECO:0000259" key="2">
    <source>
        <dbReference type="Pfam" id="PF17425"/>
    </source>
</evidence>